<protein>
    <submittedName>
        <fullName evidence="1">Uncharacterized protein</fullName>
    </submittedName>
</protein>
<gene>
    <name evidence="1" type="ORF">FGO68_gene16953</name>
</gene>
<keyword evidence="2" id="KW-1185">Reference proteome</keyword>
<evidence type="ECO:0000313" key="1">
    <source>
        <dbReference type="EMBL" id="TNV83573.1"/>
    </source>
</evidence>
<dbReference type="EMBL" id="RRYP01003693">
    <property type="protein sequence ID" value="TNV83573.1"/>
    <property type="molecule type" value="Genomic_DNA"/>
</dbReference>
<dbReference type="Proteomes" id="UP000785679">
    <property type="component" value="Unassembled WGS sequence"/>
</dbReference>
<name>A0A8J8NXX0_HALGN</name>
<comment type="caution">
    <text evidence="1">The sequence shown here is derived from an EMBL/GenBank/DDBJ whole genome shotgun (WGS) entry which is preliminary data.</text>
</comment>
<evidence type="ECO:0000313" key="2">
    <source>
        <dbReference type="Proteomes" id="UP000785679"/>
    </source>
</evidence>
<reference evidence="1" key="1">
    <citation type="submission" date="2019-06" db="EMBL/GenBank/DDBJ databases">
        <authorList>
            <person name="Zheng W."/>
        </authorList>
    </citation>
    <scope>NUCLEOTIDE SEQUENCE</scope>
    <source>
        <strain evidence="1">QDHG01</strain>
    </source>
</reference>
<organism evidence="1 2">
    <name type="scientific">Halteria grandinella</name>
    <dbReference type="NCBI Taxonomy" id="5974"/>
    <lineage>
        <taxon>Eukaryota</taxon>
        <taxon>Sar</taxon>
        <taxon>Alveolata</taxon>
        <taxon>Ciliophora</taxon>
        <taxon>Intramacronucleata</taxon>
        <taxon>Spirotrichea</taxon>
        <taxon>Stichotrichia</taxon>
        <taxon>Sporadotrichida</taxon>
        <taxon>Halteriidae</taxon>
        <taxon>Halteria</taxon>
    </lineage>
</organism>
<dbReference type="AlphaFoldDB" id="A0A8J8NXX0"/>
<sequence length="150" mass="17522">MQLQQSRSLSVVNAQRSQELLITLHNWIVNKLLSYKINREINLKNSSIAIQQHESILLAITYLSLLLKRKSGNSSIFIIWINKQVSNQTLPFTKLRNYLEGSLRDPSNDLKRNIYYPKMKLRQTLTCVFNIQTQKLTIQGQIVSHWQCSH</sequence>
<accession>A0A8J8NXX0</accession>
<proteinExistence type="predicted"/>